<dbReference type="PANTHER" id="PTHR35184:SF1">
    <property type="entry name" value="INTEGRAL MEMBRANE PROTEIN"/>
    <property type="match status" value="1"/>
</dbReference>
<gene>
    <name evidence="3" type="ORF">QBC35DRAFT_450126</name>
</gene>
<feature type="transmembrane region" description="Helical" evidence="2">
    <location>
        <begin position="184"/>
        <end position="203"/>
    </location>
</feature>
<sequence>MSASHPAGAGPPPTGPPYPQKYAQLGGRPTRHVDIPVCAMFIVFFLGSAVINMTIFQKNKKIGHKFIPSVLFFGFSMARLTALSMRIAWTIHIKNINLALASAIFVAAGVLLLFVVNLLFAQRIVRAYHPKFGWKRTVTLIFRSLLGTVVALLVMVITSTVYSFFTLDDAARQKCRNIQLFTGVYLAVIAFLPLPIVGLTLLWPGKNRREVEKFGNGRMRTKLALLITTSTLLSLGAWFRAATNFVPREPQHPAWYHSKACFYFFNFGIEVIVVYLYALSRFDRRFHVPDGSSKPGHYSGIIEITKEGKFIHSGSGESSNRGPSPDADDGEEEEKEEEERHPETRNTAEIVRPPKKEGGSREGPDSGVVA</sequence>
<feature type="transmembrane region" description="Helical" evidence="2">
    <location>
        <begin position="95"/>
        <end position="120"/>
    </location>
</feature>
<evidence type="ECO:0000256" key="1">
    <source>
        <dbReference type="SAM" id="MobiDB-lite"/>
    </source>
</evidence>
<dbReference type="InterPro" id="IPR021460">
    <property type="entry name" value="DUF3112"/>
</dbReference>
<feature type="region of interest" description="Disordered" evidence="1">
    <location>
        <begin position="312"/>
        <end position="370"/>
    </location>
</feature>
<keyword evidence="2" id="KW-0472">Membrane</keyword>
<feature type="compositionally biased region" description="Basic and acidic residues" evidence="1">
    <location>
        <begin position="338"/>
        <end position="364"/>
    </location>
</feature>
<comment type="caution">
    <text evidence="3">The sequence shown here is derived from an EMBL/GenBank/DDBJ whole genome shotgun (WGS) entry which is preliminary data.</text>
</comment>
<reference evidence="3" key="2">
    <citation type="submission" date="2023-05" db="EMBL/GenBank/DDBJ databases">
        <authorList>
            <consortium name="Lawrence Berkeley National Laboratory"/>
            <person name="Steindorff A."/>
            <person name="Hensen N."/>
            <person name="Bonometti L."/>
            <person name="Westerberg I."/>
            <person name="Brannstrom I.O."/>
            <person name="Guillou S."/>
            <person name="Cros-Aarteil S."/>
            <person name="Calhoun S."/>
            <person name="Haridas S."/>
            <person name="Kuo A."/>
            <person name="Mondo S."/>
            <person name="Pangilinan J."/>
            <person name="Riley R."/>
            <person name="Labutti K."/>
            <person name="Andreopoulos B."/>
            <person name="Lipzen A."/>
            <person name="Chen C."/>
            <person name="Yanf M."/>
            <person name="Daum C."/>
            <person name="Ng V."/>
            <person name="Clum A."/>
            <person name="Ohm R."/>
            <person name="Martin F."/>
            <person name="Silar P."/>
            <person name="Natvig D."/>
            <person name="Lalanne C."/>
            <person name="Gautier V."/>
            <person name="Ament-Velasquez S.L."/>
            <person name="Kruys A."/>
            <person name="Hutchinson M.I."/>
            <person name="Powell A.J."/>
            <person name="Barry K."/>
            <person name="Miller A.N."/>
            <person name="Grigoriev I.V."/>
            <person name="Debuchy R."/>
            <person name="Gladieux P."/>
            <person name="Thoren M.H."/>
            <person name="Johannesson H."/>
        </authorList>
    </citation>
    <scope>NUCLEOTIDE SEQUENCE</scope>
    <source>
        <strain evidence="3">PSN309</strain>
    </source>
</reference>
<accession>A0AAN7ALC7</accession>
<feature type="transmembrane region" description="Helical" evidence="2">
    <location>
        <begin position="140"/>
        <end position="164"/>
    </location>
</feature>
<keyword evidence="4" id="KW-1185">Reference proteome</keyword>
<dbReference type="Pfam" id="PF11309">
    <property type="entry name" value="DUF3112"/>
    <property type="match status" value="2"/>
</dbReference>
<feature type="compositionally biased region" description="Pro residues" evidence="1">
    <location>
        <begin position="9"/>
        <end position="19"/>
    </location>
</feature>
<evidence type="ECO:0008006" key="5">
    <source>
        <dbReference type="Google" id="ProtNLM"/>
    </source>
</evidence>
<evidence type="ECO:0000313" key="3">
    <source>
        <dbReference type="EMBL" id="KAK4189685.1"/>
    </source>
</evidence>
<feature type="compositionally biased region" description="Acidic residues" evidence="1">
    <location>
        <begin position="326"/>
        <end position="337"/>
    </location>
</feature>
<reference evidence="3" key="1">
    <citation type="journal article" date="2023" name="Mol. Phylogenet. Evol.">
        <title>Genome-scale phylogeny and comparative genomics of the fungal order Sordariales.</title>
        <authorList>
            <person name="Hensen N."/>
            <person name="Bonometti L."/>
            <person name="Westerberg I."/>
            <person name="Brannstrom I.O."/>
            <person name="Guillou S."/>
            <person name="Cros-Aarteil S."/>
            <person name="Calhoun S."/>
            <person name="Haridas S."/>
            <person name="Kuo A."/>
            <person name="Mondo S."/>
            <person name="Pangilinan J."/>
            <person name="Riley R."/>
            <person name="LaButti K."/>
            <person name="Andreopoulos B."/>
            <person name="Lipzen A."/>
            <person name="Chen C."/>
            <person name="Yan M."/>
            <person name="Daum C."/>
            <person name="Ng V."/>
            <person name="Clum A."/>
            <person name="Steindorff A."/>
            <person name="Ohm R.A."/>
            <person name="Martin F."/>
            <person name="Silar P."/>
            <person name="Natvig D.O."/>
            <person name="Lalanne C."/>
            <person name="Gautier V."/>
            <person name="Ament-Velasquez S.L."/>
            <person name="Kruys A."/>
            <person name="Hutchinson M.I."/>
            <person name="Powell A.J."/>
            <person name="Barry K."/>
            <person name="Miller A.N."/>
            <person name="Grigoriev I.V."/>
            <person name="Debuchy R."/>
            <person name="Gladieux P."/>
            <person name="Hiltunen Thoren M."/>
            <person name="Johannesson H."/>
        </authorList>
    </citation>
    <scope>NUCLEOTIDE SEQUENCE</scope>
    <source>
        <strain evidence="3">PSN309</strain>
    </source>
</reference>
<keyword evidence="2" id="KW-0812">Transmembrane</keyword>
<dbReference type="Proteomes" id="UP001302126">
    <property type="component" value="Unassembled WGS sequence"/>
</dbReference>
<name>A0AAN7ALC7_9PEZI</name>
<evidence type="ECO:0000313" key="4">
    <source>
        <dbReference type="Proteomes" id="UP001302126"/>
    </source>
</evidence>
<evidence type="ECO:0000256" key="2">
    <source>
        <dbReference type="SAM" id="Phobius"/>
    </source>
</evidence>
<feature type="transmembrane region" description="Helical" evidence="2">
    <location>
        <begin position="66"/>
        <end position="89"/>
    </location>
</feature>
<dbReference type="EMBL" id="MU864373">
    <property type="protein sequence ID" value="KAK4189685.1"/>
    <property type="molecule type" value="Genomic_DNA"/>
</dbReference>
<feature type="region of interest" description="Disordered" evidence="1">
    <location>
        <begin position="1"/>
        <end position="21"/>
    </location>
</feature>
<dbReference type="AlphaFoldDB" id="A0AAN7ALC7"/>
<protein>
    <recommendedName>
        <fullName evidence="5">Family c-likeg-protein-coupled receptor protein</fullName>
    </recommendedName>
</protein>
<organism evidence="3 4">
    <name type="scientific">Podospora australis</name>
    <dbReference type="NCBI Taxonomy" id="1536484"/>
    <lineage>
        <taxon>Eukaryota</taxon>
        <taxon>Fungi</taxon>
        <taxon>Dikarya</taxon>
        <taxon>Ascomycota</taxon>
        <taxon>Pezizomycotina</taxon>
        <taxon>Sordariomycetes</taxon>
        <taxon>Sordariomycetidae</taxon>
        <taxon>Sordariales</taxon>
        <taxon>Podosporaceae</taxon>
        <taxon>Podospora</taxon>
    </lineage>
</organism>
<feature type="transmembrane region" description="Helical" evidence="2">
    <location>
        <begin position="223"/>
        <end position="242"/>
    </location>
</feature>
<feature type="transmembrane region" description="Helical" evidence="2">
    <location>
        <begin position="33"/>
        <end position="54"/>
    </location>
</feature>
<dbReference type="PANTHER" id="PTHR35184">
    <property type="entry name" value="YALI0C10208P"/>
    <property type="match status" value="1"/>
</dbReference>
<keyword evidence="2" id="KW-1133">Transmembrane helix</keyword>
<feature type="transmembrane region" description="Helical" evidence="2">
    <location>
        <begin position="262"/>
        <end position="279"/>
    </location>
</feature>
<proteinExistence type="predicted"/>